<gene>
    <name evidence="2" type="ORF">TCAL_14218</name>
</gene>
<dbReference type="Proteomes" id="UP000318571">
    <property type="component" value="Chromosome 1"/>
</dbReference>
<feature type="region of interest" description="Disordered" evidence="1">
    <location>
        <begin position="277"/>
        <end position="300"/>
    </location>
</feature>
<evidence type="ECO:0000313" key="2">
    <source>
        <dbReference type="EMBL" id="TRY69157.1"/>
    </source>
</evidence>
<comment type="caution">
    <text evidence="2">The sequence shown here is derived from an EMBL/GenBank/DDBJ whole genome shotgun (WGS) entry which is preliminary data.</text>
</comment>
<accession>A0A553NUP3</accession>
<feature type="compositionally biased region" description="Low complexity" evidence="1">
    <location>
        <begin position="51"/>
        <end position="71"/>
    </location>
</feature>
<name>A0A553NUP3_TIGCA</name>
<proteinExistence type="predicted"/>
<sequence>MQYVSEKRYMELKYNPQDKDIIIQKWKDDIDDMMSVANDLIQCVANDIVETNSSGTPSESGESGSSNILSSHDLGKILEEELEDQSEKNAFRGRATKSKNKKRRSRKSSQNAPIAVDPEEQGPYREPMEGNFTREYSPAPDIMTGSWQWRKDLESPIIWKDMKDYEEEATLEPISTSRSPTRRSLNKNEKEINEIFWEISMGNKKEFPHRQRKISEILDNLPFEDHPDIFNDRCELLEASRKRKARKSKKPIKAYWNIFGDWKKIFNEPRSFYKSKQITKTRGRQRHARKKGSNPRAKVDSQTFANSNFSWFKFPEKQRRFAQNYVAYHNGRRMRDDSDEDQVEHQASKRLKMNNLNFDRNWSDILHESEKSLESITRNIEEKIRIAFQQGIKRDGKRQEYSREFSMWSEDTIDDMIDSREEFSELRDVIRRMRQSRQKDNRHRSMIKMFQEWRWNLDGGSEPGQDMGAPDPEDIFQDWIHLTEDHEEKVQVPSPADTKAMMAKSRVKDMKKLIPHIARALQFKEAPFPRVTNKSCKMMNAHKSTKITQNRMIKAQAKQPLPRGRN</sequence>
<feature type="compositionally biased region" description="Basic residues" evidence="1">
    <location>
        <begin position="277"/>
        <end position="293"/>
    </location>
</feature>
<protein>
    <submittedName>
        <fullName evidence="2">Uncharacterized protein</fullName>
    </submittedName>
</protein>
<feature type="region of interest" description="Disordered" evidence="1">
    <location>
        <begin position="51"/>
        <end position="139"/>
    </location>
</feature>
<evidence type="ECO:0000256" key="1">
    <source>
        <dbReference type="SAM" id="MobiDB-lite"/>
    </source>
</evidence>
<organism evidence="2 3">
    <name type="scientific">Tigriopus californicus</name>
    <name type="common">Marine copepod</name>
    <dbReference type="NCBI Taxonomy" id="6832"/>
    <lineage>
        <taxon>Eukaryota</taxon>
        <taxon>Metazoa</taxon>
        <taxon>Ecdysozoa</taxon>
        <taxon>Arthropoda</taxon>
        <taxon>Crustacea</taxon>
        <taxon>Multicrustacea</taxon>
        <taxon>Hexanauplia</taxon>
        <taxon>Copepoda</taxon>
        <taxon>Harpacticoida</taxon>
        <taxon>Harpacticidae</taxon>
        <taxon>Tigriopus</taxon>
    </lineage>
</organism>
<feature type="compositionally biased region" description="Basic residues" evidence="1">
    <location>
        <begin position="94"/>
        <end position="107"/>
    </location>
</feature>
<reference evidence="2 3" key="1">
    <citation type="journal article" date="2018" name="Nat. Ecol. Evol.">
        <title>Genomic signatures of mitonuclear coevolution across populations of Tigriopus californicus.</title>
        <authorList>
            <person name="Barreto F.S."/>
            <person name="Watson E.T."/>
            <person name="Lima T.G."/>
            <person name="Willett C.S."/>
            <person name="Edmands S."/>
            <person name="Li W."/>
            <person name="Burton R.S."/>
        </authorList>
    </citation>
    <scope>NUCLEOTIDE SEQUENCE [LARGE SCALE GENOMIC DNA]</scope>
    <source>
        <strain evidence="2 3">San Diego</strain>
    </source>
</reference>
<feature type="compositionally biased region" description="Basic and acidic residues" evidence="1">
    <location>
        <begin position="73"/>
        <end position="90"/>
    </location>
</feature>
<dbReference type="EMBL" id="VCGU01000010">
    <property type="protein sequence ID" value="TRY69157.1"/>
    <property type="molecule type" value="Genomic_DNA"/>
</dbReference>
<dbReference type="AlphaFoldDB" id="A0A553NUP3"/>
<evidence type="ECO:0000313" key="3">
    <source>
        <dbReference type="Proteomes" id="UP000318571"/>
    </source>
</evidence>
<keyword evidence="3" id="KW-1185">Reference proteome</keyword>